<accession>D0W4Y8</accession>
<evidence type="ECO:0000313" key="2">
    <source>
        <dbReference type="Proteomes" id="UP000003294"/>
    </source>
</evidence>
<proteinExistence type="predicted"/>
<dbReference type="AlphaFoldDB" id="D0W4Y8"/>
<protein>
    <submittedName>
        <fullName evidence="1">Uncharacterized protein</fullName>
    </submittedName>
</protein>
<dbReference type="EMBL" id="ACDY02000011">
    <property type="protein sequence ID" value="EEZ71110.1"/>
    <property type="molecule type" value="Genomic_DNA"/>
</dbReference>
<gene>
    <name evidence="1" type="ORF">NEICINOT_04737</name>
</gene>
<dbReference type="Proteomes" id="UP000003294">
    <property type="component" value="Unassembled WGS sequence"/>
</dbReference>
<organism evidence="1 2">
    <name type="scientific">Neisseria cinerea ATCC 14685</name>
    <dbReference type="NCBI Taxonomy" id="546262"/>
    <lineage>
        <taxon>Bacteria</taxon>
        <taxon>Pseudomonadati</taxon>
        <taxon>Pseudomonadota</taxon>
        <taxon>Betaproteobacteria</taxon>
        <taxon>Neisseriales</taxon>
        <taxon>Neisseriaceae</taxon>
        <taxon>Neisseria</taxon>
    </lineage>
</organism>
<name>D0W4Y8_NEICI</name>
<evidence type="ECO:0000313" key="1">
    <source>
        <dbReference type="EMBL" id="EEZ71110.1"/>
    </source>
</evidence>
<reference evidence="1 2" key="1">
    <citation type="submission" date="2009-10" db="EMBL/GenBank/DDBJ databases">
        <authorList>
            <person name="Weinstock G."/>
            <person name="Sodergren E."/>
            <person name="Clifton S."/>
            <person name="Fulton L."/>
            <person name="Fulton B."/>
            <person name="Courtney L."/>
            <person name="Fronick C."/>
            <person name="Harrison M."/>
            <person name="Strong C."/>
            <person name="Farmer C."/>
            <person name="Delahaunty K."/>
            <person name="Markovic C."/>
            <person name="Hall O."/>
            <person name="Minx P."/>
            <person name="Tomlinson C."/>
            <person name="Mitreva M."/>
            <person name="Nelson J."/>
            <person name="Hou S."/>
            <person name="Wollam A."/>
            <person name="Pepin K.H."/>
            <person name="Johnson M."/>
            <person name="Bhonagiri V."/>
            <person name="Nash W.E."/>
            <person name="Warren W."/>
            <person name="Chinwalla A."/>
            <person name="Mardis E.R."/>
            <person name="Wilson R.K."/>
        </authorList>
    </citation>
    <scope>NUCLEOTIDE SEQUENCE [LARGE SCALE GENOMIC DNA]</scope>
    <source>
        <strain evidence="1 2">ATCC 14685</strain>
    </source>
</reference>
<sequence>MGKKCRLNQVSDGILRLPCHAINFNPPYSTDLFEFSVLCRFSTIGNNWTY</sequence>
<comment type="caution">
    <text evidence="1">The sequence shown here is derived from an EMBL/GenBank/DDBJ whole genome shotgun (WGS) entry which is preliminary data.</text>
</comment>